<name>A0ABW1ILA2_9BACL</name>
<dbReference type="SMART" id="SM00342">
    <property type="entry name" value="HTH_ARAC"/>
    <property type="match status" value="1"/>
</dbReference>
<feature type="modified residue" description="4-aspartylphosphate" evidence="4">
    <location>
        <position position="54"/>
    </location>
</feature>
<proteinExistence type="predicted"/>
<keyword evidence="4" id="KW-0597">Phosphoprotein</keyword>
<evidence type="ECO:0000313" key="8">
    <source>
        <dbReference type="Proteomes" id="UP001596250"/>
    </source>
</evidence>
<evidence type="ECO:0000313" key="7">
    <source>
        <dbReference type="EMBL" id="MFC5985618.1"/>
    </source>
</evidence>
<evidence type="ECO:0000256" key="4">
    <source>
        <dbReference type="PROSITE-ProRule" id="PRU00169"/>
    </source>
</evidence>
<protein>
    <submittedName>
        <fullName evidence="7">Helix-turn-helix domain-containing protein</fullName>
    </submittedName>
</protein>
<dbReference type="PRINTS" id="PR00032">
    <property type="entry name" value="HTHARAC"/>
</dbReference>
<dbReference type="Proteomes" id="UP001596250">
    <property type="component" value="Unassembled WGS sequence"/>
</dbReference>
<dbReference type="InterPro" id="IPR011006">
    <property type="entry name" value="CheY-like_superfamily"/>
</dbReference>
<dbReference type="InterPro" id="IPR001789">
    <property type="entry name" value="Sig_transdc_resp-reg_receiver"/>
</dbReference>
<dbReference type="InterPro" id="IPR020449">
    <property type="entry name" value="Tscrpt_reg_AraC-type_HTH"/>
</dbReference>
<dbReference type="Pfam" id="PF00072">
    <property type="entry name" value="Response_reg"/>
    <property type="match status" value="1"/>
</dbReference>
<dbReference type="InterPro" id="IPR018060">
    <property type="entry name" value="HTH_AraC"/>
</dbReference>
<dbReference type="SUPFAM" id="SSF52172">
    <property type="entry name" value="CheY-like"/>
    <property type="match status" value="1"/>
</dbReference>
<dbReference type="InterPro" id="IPR018062">
    <property type="entry name" value="HTH_AraC-typ_CS"/>
</dbReference>
<keyword evidence="1" id="KW-0805">Transcription regulation</keyword>
<gene>
    <name evidence="7" type="ORF">ACFPXP_04090</name>
</gene>
<dbReference type="PANTHER" id="PTHR43280:SF2">
    <property type="entry name" value="HTH-TYPE TRANSCRIPTIONAL REGULATOR EXSA"/>
    <property type="match status" value="1"/>
</dbReference>
<dbReference type="EMBL" id="JBHSQV010000028">
    <property type="protein sequence ID" value="MFC5985618.1"/>
    <property type="molecule type" value="Genomic_DNA"/>
</dbReference>
<dbReference type="CDD" id="cd17536">
    <property type="entry name" value="REC_YesN-like"/>
    <property type="match status" value="1"/>
</dbReference>
<keyword evidence="8" id="KW-1185">Reference proteome</keyword>
<accession>A0ABW1ILA2</accession>
<dbReference type="PANTHER" id="PTHR43280">
    <property type="entry name" value="ARAC-FAMILY TRANSCRIPTIONAL REGULATOR"/>
    <property type="match status" value="1"/>
</dbReference>
<evidence type="ECO:0000259" key="5">
    <source>
        <dbReference type="PROSITE" id="PS01124"/>
    </source>
</evidence>
<dbReference type="Pfam" id="PF12833">
    <property type="entry name" value="HTH_18"/>
    <property type="match status" value="1"/>
</dbReference>
<dbReference type="Gene3D" id="1.10.10.60">
    <property type="entry name" value="Homeodomain-like"/>
    <property type="match status" value="2"/>
</dbReference>
<dbReference type="PROSITE" id="PS00041">
    <property type="entry name" value="HTH_ARAC_FAMILY_1"/>
    <property type="match status" value="1"/>
</dbReference>
<evidence type="ECO:0000256" key="1">
    <source>
        <dbReference type="ARBA" id="ARBA00023015"/>
    </source>
</evidence>
<dbReference type="RefSeq" id="WP_379892634.1">
    <property type="nucleotide sequence ID" value="NZ_CBCSCT010000018.1"/>
</dbReference>
<comment type="caution">
    <text evidence="7">The sequence shown here is derived from an EMBL/GenBank/DDBJ whole genome shotgun (WGS) entry which is preliminary data.</text>
</comment>
<evidence type="ECO:0000259" key="6">
    <source>
        <dbReference type="PROSITE" id="PS50110"/>
    </source>
</evidence>
<feature type="domain" description="HTH araC/xylS-type" evidence="5">
    <location>
        <begin position="428"/>
        <end position="526"/>
    </location>
</feature>
<dbReference type="SUPFAM" id="SSF46689">
    <property type="entry name" value="Homeodomain-like"/>
    <property type="match status" value="2"/>
</dbReference>
<evidence type="ECO:0000256" key="2">
    <source>
        <dbReference type="ARBA" id="ARBA00023125"/>
    </source>
</evidence>
<dbReference type="PROSITE" id="PS50110">
    <property type="entry name" value="RESPONSE_REGULATORY"/>
    <property type="match status" value="1"/>
</dbReference>
<dbReference type="Gene3D" id="3.40.50.2300">
    <property type="match status" value="1"/>
</dbReference>
<dbReference type="PROSITE" id="PS01124">
    <property type="entry name" value="HTH_ARAC_FAMILY_2"/>
    <property type="match status" value="1"/>
</dbReference>
<keyword evidence="3" id="KW-0804">Transcription</keyword>
<feature type="domain" description="Response regulatory" evidence="6">
    <location>
        <begin position="2"/>
        <end position="119"/>
    </location>
</feature>
<sequence>MHCLLIDDDIPTLNVLHDFIDWHLFGITEVMMAHNIHDAVLHFDSYVPDIIICDIEMPKGSGMDMIKWVRDHNHDSAFIFFTCHENFEFAKTAIQFKADAYIVKPFDKDKLETSLLKAVEAVRRRREQDTFSQYGQTWLKNRDLVEQSFWRDVLFATIVPRNDLIQAEMNKRGLDIDLNEHYALVLCSVDKADMEIVWNDATLKYALHNVSSEIMFGTTDHPRLVTYEVDNVFYAAFIITSDMAAETLGEKCRVLVDKCRRLFRCTATCYISKDVPAAQLAKAKSDLEELDKQNVIHKGKVHCSNQQFVHVSPESYTLHADQLNLWFVEGERVKIVNQLKKELEVLTAQNKLDLPTMRAIQQDFVQIAYSQLYKNNIQARHLFSDDVSQELFTNAEHSVFHFLKWATFVTNKTIDCLKEIVESESIVEKAKRFIHDHYNRDLSREDIAAVVYLTPDYLNKRFKSETGLSIKEYLIEYRIKMAQELLLQSQSSVSQIAAETGFDSVSYFSTVFKKVTGETPNAYRMKHKLGVHQTT</sequence>
<reference evidence="8" key="1">
    <citation type="journal article" date="2019" name="Int. J. Syst. Evol. Microbiol.">
        <title>The Global Catalogue of Microorganisms (GCM) 10K type strain sequencing project: providing services to taxonomists for standard genome sequencing and annotation.</title>
        <authorList>
            <consortium name="The Broad Institute Genomics Platform"/>
            <consortium name="The Broad Institute Genome Sequencing Center for Infectious Disease"/>
            <person name="Wu L."/>
            <person name="Ma J."/>
        </authorList>
    </citation>
    <scope>NUCLEOTIDE SEQUENCE [LARGE SCALE GENOMIC DNA]</scope>
    <source>
        <strain evidence="8">CCM 8749</strain>
    </source>
</reference>
<dbReference type="InterPro" id="IPR009057">
    <property type="entry name" value="Homeodomain-like_sf"/>
</dbReference>
<evidence type="ECO:0000256" key="3">
    <source>
        <dbReference type="ARBA" id="ARBA00023163"/>
    </source>
</evidence>
<dbReference type="SMART" id="SM00448">
    <property type="entry name" value="REC"/>
    <property type="match status" value="1"/>
</dbReference>
<organism evidence="7 8">
    <name type="scientific">Marinicrinis lubricantis</name>
    <dbReference type="NCBI Taxonomy" id="2086470"/>
    <lineage>
        <taxon>Bacteria</taxon>
        <taxon>Bacillati</taxon>
        <taxon>Bacillota</taxon>
        <taxon>Bacilli</taxon>
        <taxon>Bacillales</taxon>
        <taxon>Paenibacillaceae</taxon>
    </lineage>
</organism>
<keyword evidence="2" id="KW-0238">DNA-binding</keyword>